<organism evidence="4 5">
    <name type="scientific">Streptomyces qinglanensis</name>
    <dbReference type="NCBI Taxonomy" id="943816"/>
    <lineage>
        <taxon>Bacteria</taxon>
        <taxon>Bacillati</taxon>
        <taxon>Actinomycetota</taxon>
        <taxon>Actinomycetes</taxon>
        <taxon>Kitasatosporales</taxon>
        <taxon>Streptomycetaceae</taxon>
        <taxon>Streptomyces</taxon>
    </lineage>
</organism>
<feature type="compositionally biased region" description="Basic and acidic residues" evidence="1">
    <location>
        <begin position="276"/>
        <end position="290"/>
    </location>
</feature>
<accession>A0A1E7K673</accession>
<feature type="region of interest" description="Disordered" evidence="1">
    <location>
        <begin position="172"/>
        <end position="205"/>
    </location>
</feature>
<protein>
    <recommendedName>
        <fullName evidence="3">DUF6801 domain-containing protein</fullName>
    </recommendedName>
</protein>
<evidence type="ECO:0000259" key="3">
    <source>
        <dbReference type="Pfam" id="PF20611"/>
    </source>
</evidence>
<dbReference type="AlphaFoldDB" id="A0A1E7K673"/>
<gene>
    <name evidence="4" type="ORF">AN217_18230</name>
</gene>
<dbReference type="PROSITE" id="PS51318">
    <property type="entry name" value="TAT"/>
    <property type="match status" value="1"/>
</dbReference>
<evidence type="ECO:0000256" key="1">
    <source>
        <dbReference type="SAM" id="MobiDB-lite"/>
    </source>
</evidence>
<sequence>MKPSATSRRRTVRASAVGALALVAGVLPGAGSQAQEQRTRLTADYACAFPSGTRQIEVELSGRFPASATAGQPVRIGEFHADVVLPRQALEKLLPAGTESVTSEAELTVQVAQGGRSADARWDALRADTTPVSAGQDLTLAHRGTVPPVTAARGGELGFTAGALALDVTPAAQQPDGEQPTGEKTGDGPGEKPATTPPATAPVRIGCRPAEGQELLLAAVRIGGPTDGADTSAPPTPSESPDPSASHERPEDEQDTARRGNGLDVGTAQLPPAKPCEQERPTGELDRSKLPEPPPGIPVRESPIGGIHWCAVPVAVSNVYKLRGAMVINDPRDGATTANLLIQKEWAVGPGYNQLRHLGELDLPDARATFLDFDFMPVSAGIEFTSSPMTIVTVQRGSSAPNYATIYLSQTLRMHDVKVNGVPLDVGPRCRTVRPVELELKGKQPEYEVLKGGILRAKFEIPPFTGCGTGGEDLDPLFTASLSGGGNYLKLVQGPPCLMRPGGLGCVAPPKVPELPK</sequence>
<evidence type="ECO:0000256" key="2">
    <source>
        <dbReference type="SAM" id="SignalP"/>
    </source>
</evidence>
<evidence type="ECO:0000313" key="4">
    <source>
        <dbReference type="EMBL" id="OEU99432.1"/>
    </source>
</evidence>
<dbReference type="RefSeq" id="WP_069992298.1">
    <property type="nucleotide sequence ID" value="NZ_LJGV01000022.1"/>
</dbReference>
<dbReference type="InterPro" id="IPR046542">
    <property type="entry name" value="DUF6801"/>
</dbReference>
<name>A0A1E7K673_9ACTN</name>
<proteinExistence type="predicted"/>
<evidence type="ECO:0000313" key="5">
    <source>
        <dbReference type="Proteomes" id="UP000175829"/>
    </source>
</evidence>
<comment type="caution">
    <text evidence="4">The sequence shown here is derived from an EMBL/GenBank/DDBJ whole genome shotgun (WGS) entry which is preliminary data.</text>
</comment>
<keyword evidence="2" id="KW-0732">Signal</keyword>
<dbReference type="Pfam" id="PF20611">
    <property type="entry name" value="DUF6801"/>
    <property type="match status" value="1"/>
</dbReference>
<feature type="region of interest" description="Disordered" evidence="1">
    <location>
        <begin position="223"/>
        <end position="302"/>
    </location>
</feature>
<dbReference type="Proteomes" id="UP000175829">
    <property type="component" value="Unassembled WGS sequence"/>
</dbReference>
<feature type="chain" id="PRO_5009196251" description="DUF6801 domain-containing protein" evidence="2">
    <location>
        <begin position="35"/>
        <end position="517"/>
    </location>
</feature>
<feature type="signal peptide" evidence="2">
    <location>
        <begin position="1"/>
        <end position="34"/>
    </location>
</feature>
<reference evidence="4 5" key="1">
    <citation type="journal article" date="2016" name="Front. Microbiol.">
        <title>Comparative Genomics Analysis of Streptomyces Species Reveals Their Adaptation to the Marine Environment and Their Diversity at the Genomic Level.</title>
        <authorList>
            <person name="Tian X."/>
            <person name="Zhang Z."/>
            <person name="Yang T."/>
            <person name="Chen M."/>
            <person name="Li J."/>
            <person name="Chen F."/>
            <person name="Yang J."/>
            <person name="Li W."/>
            <person name="Zhang B."/>
            <person name="Zhang Z."/>
            <person name="Wu J."/>
            <person name="Zhang C."/>
            <person name="Long L."/>
            <person name="Xiao J."/>
        </authorList>
    </citation>
    <scope>NUCLEOTIDE SEQUENCE [LARGE SCALE GENOMIC DNA]</scope>
    <source>
        <strain evidence="4 5">SCSIO M10379</strain>
    </source>
</reference>
<feature type="domain" description="DUF6801" evidence="3">
    <location>
        <begin position="44"/>
        <end position="181"/>
    </location>
</feature>
<dbReference type="EMBL" id="LJGV01000022">
    <property type="protein sequence ID" value="OEU99432.1"/>
    <property type="molecule type" value="Genomic_DNA"/>
</dbReference>
<dbReference type="PATRIC" id="fig|943816.4.peg.3136"/>
<dbReference type="InterPro" id="IPR006311">
    <property type="entry name" value="TAT_signal"/>
</dbReference>
<feature type="compositionally biased region" description="Basic and acidic residues" evidence="1">
    <location>
        <begin position="245"/>
        <end position="258"/>
    </location>
</feature>